<feature type="compositionally biased region" description="Basic and acidic residues" evidence="3">
    <location>
        <begin position="538"/>
        <end position="554"/>
    </location>
</feature>
<feature type="compositionally biased region" description="Polar residues" evidence="3">
    <location>
        <begin position="616"/>
        <end position="631"/>
    </location>
</feature>
<feature type="region of interest" description="Disordered" evidence="3">
    <location>
        <begin position="68"/>
        <end position="120"/>
    </location>
</feature>
<protein>
    <submittedName>
        <fullName evidence="4">Sporulation-induced protein</fullName>
    </submittedName>
</protein>
<feature type="compositionally biased region" description="Low complexity" evidence="3">
    <location>
        <begin position="83"/>
        <end position="92"/>
    </location>
</feature>
<feature type="compositionally biased region" description="Basic and acidic residues" evidence="3">
    <location>
        <begin position="648"/>
        <end position="672"/>
    </location>
</feature>
<feature type="region of interest" description="Disordered" evidence="3">
    <location>
        <begin position="436"/>
        <end position="457"/>
    </location>
</feature>
<evidence type="ECO:0000256" key="2">
    <source>
        <dbReference type="ARBA" id="ARBA00023306"/>
    </source>
</evidence>
<dbReference type="PANTHER" id="PTHR12634:SF8">
    <property type="entry name" value="FIERY MOUNTAIN, ISOFORM D"/>
    <property type="match status" value="1"/>
</dbReference>
<feature type="compositionally biased region" description="Polar residues" evidence="3">
    <location>
        <begin position="1420"/>
        <end position="1429"/>
    </location>
</feature>
<feature type="region of interest" description="Disordered" evidence="3">
    <location>
        <begin position="961"/>
        <end position="989"/>
    </location>
</feature>
<accession>A0ABP0C177</accession>
<feature type="region of interest" description="Disordered" evidence="3">
    <location>
        <begin position="1208"/>
        <end position="1468"/>
    </location>
</feature>
<gene>
    <name evidence="4" type="primary">SIT4_1</name>
    <name evidence="4" type="ORF">SEUCBS140593_006013</name>
</gene>
<feature type="compositionally biased region" description="Acidic residues" evidence="3">
    <location>
        <begin position="970"/>
        <end position="984"/>
    </location>
</feature>
<evidence type="ECO:0000256" key="1">
    <source>
        <dbReference type="ARBA" id="ARBA00006180"/>
    </source>
</evidence>
<dbReference type="EMBL" id="CAWUHD010000061">
    <property type="protein sequence ID" value="CAK7225762.1"/>
    <property type="molecule type" value="Genomic_DNA"/>
</dbReference>
<comment type="similarity">
    <text evidence="1">Belongs to the SAPS family.</text>
</comment>
<keyword evidence="2" id="KW-0131">Cell cycle</keyword>
<feature type="compositionally biased region" description="Low complexity" evidence="3">
    <location>
        <begin position="673"/>
        <end position="692"/>
    </location>
</feature>
<feature type="compositionally biased region" description="Low complexity" evidence="3">
    <location>
        <begin position="1212"/>
        <end position="1225"/>
    </location>
</feature>
<dbReference type="Pfam" id="PF04499">
    <property type="entry name" value="SAPS"/>
    <property type="match status" value="1"/>
</dbReference>
<keyword evidence="5" id="KW-1185">Reference proteome</keyword>
<feature type="compositionally biased region" description="Pro residues" evidence="3">
    <location>
        <begin position="1176"/>
        <end position="1190"/>
    </location>
</feature>
<feature type="compositionally biased region" description="Low complexity" evidence="3">
    <location>
        <begin position="1392"/>
        <end position="1401"/>
    </location>
</feature>
<comment type="caution">
    <text evidence="4">The sequence shown here is derived from an EMBL/GenBank/DDBJ whole genome shotgun (WGS) entry which is preliminary data.</text>
</comment>
<evidence type="ECO:0000313" key="5">
    <source>
        <dbReference type="Proteomes" id="UP001642482"/>
    </source>
</evidence>
<evidence type="ECO:0000313" key="4">
    <source>
        <dbReference type="EMBL" id="CAK7225762.1"/>
    </source>
</evidence>
<sequence length="1468" mass="158909">MFWKFGGYANISPIDAILDRPDFTLEELLDESDLLGDVKAHNNKLLEYLRQRDIVLQLLEYVIAPKAEPTPKPEVTGKEAEEPAAGEASASDEQVERGRPRVFGRSRASSSATDTVLDEEEEAEKKRTRYAFVACEILASDNWSICDTILDPENRPQLAAFWQFLKRPAPLDPLQASYFTKVNESLFDKKLEEMVAFLKTADNAIQDMLRHVDCPMVMDLLLKIITLDRPDAYQGIVEWLYTQDIMPTLLSFLSPENSWATQTSAGDFIKAIITVSANATQHEQTCIGPNELTRQLVSHPCIDELIGYMLKGGNALTVGVGIVIEVIRKNNSDYDPDVGTEANSIPSSRDPIYLGTLLRMFAQNVPNFMQLMNNAPAQKSRLNSTFGEKIEPLGFDRFKTCELMAELLHCSNMGLLNEVGSEELIAARDAHRKRLRGEGKLTGTRGEEASPGNADMLTMSMAHTSPADEGRRLEVTNVSAADEDGFEEVTHAAGLAEDDQSREVELPIRPPQSSSTSTFLEKDEDDFVEEPLSSPRLKTHDDKVTSSDDHHFDDPELLVAPLSPTKKKSTPFEGASSTKDDVEGSDDFVTEATEPALGDEAKRMVPDLEKGDDSDSSIMFTPTISSLSESLDLNREPCIPSPTPESITRAEEKTAETPAEKTEEKVDEKTETEAAAAHTETPAEPTTAADATLAQPEKEGQETTGNGETETEFGDASIIVTHQPSEAEAAPAPTEVPFSDPVVGDFLKMQFVDHRVVPTILSFFFSYPWNNFLHNVVYDVVQQVFNGPMDRGFNPHLAISLFESADITTQIVNGQLVSEQSQAATRMRMGYMGHLTLIAEEVVKFTERHPAELLSETVVSKIMSPDWTNYIDGTLTETRERDNATLGGVRPEVAMGNHAAAAGLAAVGLSSSLTSLGLSSGSQGTSNALAEAGLNGSLDLHSSNLDLQGSNDGHFSISAGISSGFHSSSDEEDDDADDNDEDINNEVSESEFLPVQLYRRFGLASTGPAGGRAYQATQRGGSMTFDELYDRATSNEAYDYYDDYEYMMKDVAQTLVGGDGHDNKNDQDQQEEEIAIAPTAEDALHAEFMVPSGAHDDLFTEIRAMGPIRLRALAGLMLDGLSDEEAPPGEKLDEYEKVLDDTATPTDDFQQRAQSATELFRAYTDPLNASNSLLPPAIPPPPPPPPPLNVPPSRARQLLAARLAMNKRNAESAANENGGSDNAGDNDGDISLGAASKSLSSMLDAGSGGSERLRNPFADDEDDVDADEDDDDDDDEEDVGLNGSDGNRMGLGWNRGGWWRSMVSRGDKKGASGAGGTSAFSNEKFGDGRDSSSDGGNSSDGDDIGAAKHNNPDSLDDDDEEFGDFAMPESKDGDKAEGGEAILFKPLALHPGSQSGQSSGTTGVGNTAGGSLWRLGFLGGNNTESSTATADKGDDLEVIDEDGQRVARVTEATHRKSLEDPDEDEVVA</sequence>
<evidence type="ECO:0000256" key="3">
    <source>
        <dbReference type="SAM" id="MobiDB-lite"/>
    </source>
</evidence>
<feature type="compositionally biased region" description="Basic and acidic residues" evidence="3">
    <location>
        <begin position="69"/>
        <end position="81"/>
    </location>
</feature>
<feature type="region of interest" description="Disordered" evidence="3">
    <location>
        <begin position="1167"/>
        <end position="1193"/>
    </location>
</feature>
<organism evidence="4 5">
    <name type="scientific">Sporothrix eucalyptigena</name>
    <dbReference type="NCBI Taxonomy" id="1812306"/>
    <lineage>
        <taxon>Eukaryota</taxon>
        <taxon>Fungi</taxon>
        <taxon>Dikarya</taxon>
        <taxon>Ascomycota</taxon>
        <taxon>Pezizomycotina</taxon>
        <taxon>Sordariomycetes</taxon>
        <taxon>Sordariomycetidae</taxon>
        <taxon>Ophiostomatales</taxon>
        <taxon>Ophiostomataceae</taxon>
        <taxon>Sporothrix</taxon>
    </lineage>
</organism>
<name>A0ABP0C177_9PEZI</name>
<feature type="compositionally biased region" description="Acidic residues" evidence="3">
    <location>
        <begin position="1258"/>
        <end position="1279"/>
    </location>
</feature>
<feature type="region of interest" description="Disordered" evidence="3">
    <location>
        <begin position="493"/>
        <end position="710"/>
    </location>
</feature>
<dbReference type="InterPro" id="IPR007587">
    <property type="entry name" value="SAPS"/>
</dbReference>
<proteinExistence type="inferred from homology"/>
<feature type="compositionally biased region" description="Acidic residues" evidence="3">
    <location>
        <begin position="1354"/>
        <end position="1363"/>
    </location>
</feature>
<feature type="compositionally biased region" description="Basic and acidic residues" evidence="3">
    <location>
        <begin position="599"/>
        <end position="613"/>
    </location>
</feature>
<dbReference type="Proteomes" id="UP001642482">
    <property type="component" value="Unassembled WGS sequence"/>
</dbReference>
<reference evidence="4 5" key="1">
    <citation type="submission" date="2024-01" db="EMBL/GenBank/DDBJ databases">
        <authorList>
            <person name="Allen C."/>
            <person name="Tagirdzhanova G."/>
        </authorList>
    </citation>
    <scope>NUCLEOTIDE SEQUENCE [LARGE SCALE GENOMIC DNA]</scope>
</reference>
<feature type="compositionally biased region" description="Basic and acidic residues" evidence="3">
    <location>
        <begin position="1369"/>
        <end position="1378"/>
    </location>
</feature>
<dbReference type="PANTHER" id="PTHR12634">
    <property type="entry name" value="SIT4 YEAST -ASSOCIATING PROTEIN-RELATED"/>
    <property type="match status" value="1"/>
</dbReference>